<evidence type="ECO:0000313" key="2">
    <source>
        <dbReference type="Proteomes" id="UP000281553"/>
    </source>
</evidence>
<dbReference type="EMBL" id="UYRU01049097">
    <property type="protein sequence ID" value="VDN10413.1"/>
    <property type="molecule type" value="Genomic_DNA"/>
</dbReference>
<dbReference type="AlphaFoldDB" id="A0A3P7LI85"/>
<organism evidence="1 2">
    <name type="scientific">Dibothriocephalus latus</name>
    <name type="common">Fish tapeworm</name>
    <name type="synonym">Diphyllobothrium latum</name>
    <dbReference type="NCBI Taxonomy" id="60516"/>
    <lineage>
        <taxon>Eukaryota</taxon>
        <taxon>Metazoa</taxon>
        <taxon>Spiralia</taxon>
        <taxon>Lophotrochozoa</taxon>
        <taxon>Platyhelminthes</taxon>
        <taxon>Cestoda</taxon>
        <taxon>Eucestoda</taxon>
        <taxon>Diphyllobothriidea</taxon>
        <taxon>Diphyllobothriidae</taxon>
        <taxon>Dibothriocephalus</taxon>
    </lineage>
</organism>
<evidence type="ECO:0000313" key="1">
    <source>
        <dbReference type="EMBL" id="VDN10413.1"/>
    </source>
</evidence>
<keyword evidence="2" id="KW-1185">Reference proteome</keyword>
<sequence>MAESNAAVNSTMQTAVGLLVAMAEFKDPSQCEYLIHTTGLHSVMNCPFMNCDWQLMRLGLTVLRCILAHRPEKITVIVNNHGGEFVYRLLKR</sequence>
<gene>
    <name evidence="1" type="ORF">DILT_LOCUS6244</name>
</gene>
<name>A0A3P7LI85_DIBLA</name>
<reference evidence="1 2" key="1">
    <citation type="submission" date="2018-11" db="EMBL/GenBank/DDBJ databases">
        <authorList>
            <consortium name="Pathogen Informatics"/>
        </authorList>
    </citation>
    <scope>NUCLEOTIDE SEQUENCE [LARGE SCALE GENOMIC DNA]</scope>
</reference>
<accession>A0A3P7LI85</accession>
<protein>
    <submittedName>
        <fullName evidence="1">Uncharacterized protein</fullName>
    </submittedName>
</protein>
<proteinExistence type="predicted"/>
<dbReference type="Proteomes" id="UP000281553">
    <property type="component" value="Unassembled WGS sequence"/>
</dbReference>
<dbReference type="OrthoDB" id="10486980at2759"/>